<evidence type="ECO:0000256" key="2">
    <source>
        <dbReference type="ARBA" id="ARBA00023125"/>
    </source>
</evidence>
<feature type="domain" description="HTH lacI-type" evidence="4">
    <location>
        <begin position="6"/>
        <end position="62"/>
    </location>
</feature>
<name>A0A7W5GDQ1_9BACL</name>
<protein>
    <recommendedName>
        <fullName evidence="4">HTH lacI-type domain-containing protein</fullName>
    </recommendedName>
</protein>
<evidence type="ECO:0000313" key="5">
    <source>
        <dbReference type="EMBL" id="MBB3155693.1"/>
    </source>
</evidence>
<proteinExistence type="predicted"/>
<keyword evidence="3" id="KW-0804">Transcription</keyword>
<dbReference type="InterPro" id="IPR010982">
    <property type="entry name" value="Lambda_DNA-bd_dom_sf"/>
</dbReference>
<reference evidence="5 6" key="1">
    <citation type="submission" date="2020-08" db="EMBL/GenBank/DDBJ databases">
        <title>Genomic Encyclopedia of Type Strains, Phase III (KMG-III): the genomes of soil and plant-associated and newly described type strains.</title>
        <authorList>
            <person name="Whitman W."/>
        </authorList>
    </citation>
    <scope>NUCLEOTIDE SEQUENCE [LARGE SCALE GENOMIC DNA]</scope>
    <source>
        <strain evidence="5 6">CECT 8234</strain>
    </source>
</reference>
<dbReference type="GO" id="GO:0003700">
    <property type="term" value="F:DNA-binding transcription factor activity"/>
    <property type="evidence" value="ECO:0007669"/>
    <property type="project" value="TreeGrafter"/>
</dbReference>
<dbReference type="Pfam" id="PF00356">
    <property type="entry name" value="LacI"/>
    <property type="match status" value="1"/>
</dbReference>
<dbReference type="GO" id="GO:0000976">
    <property type="term" value="F:transcription cis-regulatory region binding"/>
    <property type="evidence" value="ECO:0007669"/>
    <property type="project" value="TreeGrafter"/>
</dbReference>
<dbReference type="InterPro" id="IPR028082">
    <property type="entry name" value="Peripla_BP_I"/>
</dbReference>
<gene>
    <name evidence="5" type="ORF">FHS16_005801</name>
</gene>
<evidence type="ECO:0000256" key="1">
    <source>
        <dbReference type="ARBA" id="ARBA00023015"/>
    </source>
</evidence>
<dbReference type="Gene3D" id="3.40.50.2300">
    <property type="match status" value="1"/>
</dbReference>
<dbReference type="RefSeq" id="WP_183570588.1">
    <property type="nucleotide sequence ID" value="NZ_CBCSLB010000027.1"/>
</dbReference>
<dbReference type="CDD" id="cd01392">
    <property type="entry name" value="HTH_LacI"/>
    <property type="match status" value="1"/>
</dbReference>
<evidence type="ECO:0000259" key="4">
    <source>
        <dbReference type="PROSITE" id="PS50932"/>
    </source>
</evidence>
<evidence type="ECO:0000256" key="3">
    <source>
        <dbReference type="ARBA" id="ARBA00023163"/>
    </source>
</evidence>
<accession>A0A7W5GDQ1</accession>
<dbReference type="SUPFAM" id="SSF53822">
    <property type="entry name" value="Periplasmic binding protein-like I"/>
    <property type="match status" value="1"/>
</dbReference>
<dbReference type="PROSITE" id="PS50932">
    <property type="entry name" value="HTH_LACI_2"/>
    <property type="match status" value="1"/>
</dbReference>
<dbReference type="EMBL" id="JACHXW010000027">
    <property type="protein sequence ID" value="MBB3155693.1"/>
    <property type="molecule type" value="Genomic_DNA"/>
</dbReference>
<comment type="caution">
    <text evidence="5">The sequence shown here is derived from an EMBL/GenBank/DDBJ whole genome shotgun (WGS) entry which is preliminary data.</text>
</comment>
<dbReference type="SMART" id="SM00354">
    <property type="entry name" value="HTH_LACI"/>
    <property type="match status" value="1"/>
</dbReference>
<dbReference type="AlphaFoldDB" id="A0A7W5GDQ1"/>
<keyword evidence="1" id="KW-0805">Transcription regulation</keyword>
<dbReference type="SUPFAM" id="SSF47413">
    <property type="entry name" value="lambda repressor-like DNA-binding domains"/>
    <property type="match status" value="1"/>
</dbReference>
<dbReference type="Proteomes" id="UP000518605">
    <property type="component" value="Unassembled WGS sequence"/>
</dbReference>
<dbReference type="PANTHER" id="PTHR30146">
    <property type="entry name" value="LACI-RELATED TRANSCRIPTIONAL REPRESSOR"/>
    <property type="match status" value="1"/>
</dbReference>
<keyword evidence="6" id="KW-1185">Reference proteome</keyword>
<organism evidence="5 6">
    <name type="scientific">Paenibacillus endophyticus</name>
    <dbReference type="NCBI Taxonomy" id="1294268"/>
    <lineage>
        <taxon>Bacteria</taxon>
        <taxon>Bacillati</taxon>
        <taxon>Bacillota</taxon>
        <taxon>Bacilli</taxon>
        <taxon>Bacillales</taxon>
        <taxon>Paenibacillaceae</taxon>
        <taxon>Paenibacillus</taxon>
    </lineage>
</organism>
<keyword evidence="2" id="KW-0238">DNA-binding</keyword>
<dbReference type="PROSITE" id="PS00356">
    <property type="entry name" value="HTH_LACI_1"/>
    <property type="match status" value="1"/>
</dbReference>
<sequence>MTIKKATLKDIAKAAEVSVATVSYVLNNVTTQTIPEETKCRVLEAAKQLHYVPNLAARSLVKQKSGLIGILVNRADNEGFWRQLHYSPFINRLEQLLTARGYHVVLFSLDAADPKLDIISERKLDGVFVVDVRTENFHLISSRFSIGVPLIVVDSIIDDSLFYKVNYDYEDAFALAKASPLAPFGYIIIDSFNNVELAHYIASLSGLGQDAVHLLKDEQSLSRFMSSKTTQTGLALSEFAAIIAAKYVNPANLAVICSAGCPDILPNAAIRISFGNLKAEGAYQLMIKLLAAPREGPDNQYVLVKAVRTN</sequence>
<dbReference type="PANTHER" id="PTHR30146:SF24">
    <property type="entry name" value="XYLOSE OPERON REGULATORY PROTEIN"/>
    <property type="match status" value="1"/>
</dbReference>
<evidence type="ECO:0000313" key="6">
    <source>
        <dbReference type="Proteomes" id="UP000518605"/>
    </source>
</evidence>
<dbReference type="InterPro" id="IPR000843">
    <property type="entry name" value="HTH_LacI"/>
</dbReference>
<dbReference type="Gene3D" id="1.10.260.40">
    <property type="entry name" value="lambda repressor-like DNA-binding domains"/>
    <property type="match status" value="1"/>
</dbReference>